<dbReference type="Pfam" id="PF04134">
    <property type="entry name" value="DCC1-like"/>
    <property type="match status" value="1"/>
</dbReference>
<evidence type="ECO:0000313" key="2">
    <source>
        <dbReference type="Proteomes" id="UP000620262"/>
    </source>
</evidence>
<dbReference type="PANTHER" id="PTHR33639:SF2">
    <property type="entry name" value="DUF393 DOMAIN-CONTAINING PROTEIN"/>
    <property type="match status" value="1"/>
</dbReference>
<dbReference type="Proteomes" id="UP000620262">
    <property type="component" value="Unassembled WGS sequence"/>
</dbReference>
<accession>A0ABR9IKR2</accession>
<dbReference type="EMBL" id="JADBEC010000001">
    <property type="protein sequence ID" value="MBE1503764.1"/>
    <property type="molecule type" value="Genomic_DNA"/>
</dbReference>
<dbReference type="InterPro" id="IPR052927">
    <property type="entry name" value="DCC_oxidoreductase"/>
</dbReference>
<name>A0ABR9IKR2_RHIVS</name>
<protein>
    <submittedName>
        <fullName evidence="1">DCC family thiol-disulfide oxidoreductase YuxK</fullName>
    </submittedName>
</protein>
<dbReference type="InterPro" id="IPR007263">
    <property type="entry name" value="DCC1-like"/>
</dbReference>
<proteinExistence type="predicted"/>
<evidence type="ECO:0000313" key="1">
    <source>
        <dbReference type="EMBL" id="MBE1503764.1"/>
    </source>
</evidence>
<organism evidence="1 2">
    <name type="scientific">Rhizobium viscosum</name>
    <name type="common">Arthrobacter viscosus</name>
    <dbReference type="NCBI Taxonomy" id="1673"/>
    <lineage>
        <taxon>Bacteria</taxon>
        <taxon>Pseudomonadati</taxon>
        <taxon>Pseudomonadota</taxon>
        <taxon>Alphaproteobacteria</taxon>
        <taxon>Hyphomicrobiales</taxon>
        <taxon>Rhizobiaceae</taxon>
        <taxon>Rhizobium/Agrobacterium group</taxon>
        <taxon>Rhizobium</taxon>
    </lineage>
</organism>
<reference evidence="1 2" key="1">
    <citation type="submission" date="2020-10" db="EMBL/GenBank/DDBJ databases">
        <title>Sequencing the genomes of 1000 actinobacteria strains.</title>
        <authorList>
            <person name="Klenk H.-P."/>
        </authorList>
    </citation>
    <scope>NUCLEOTIDE SEQUENCE [LARGE SCALE GENOMIC DNA]</scope>
    <source>
        <strain evidence="1 2">DSM 7307</strain>
    </source>
</reference>
<comment type="caution">
    <text evidence="1">The sequence shown here is derived from an EMBL/GenBank/DDBJ whole genome shotgun (WGS) entry which is preliminary data.</text>
</comment>
<keyword evidence="2" id="KW-1185">Reference proteome</keyword>
<sequence>MAEHSDYSYRDDPSVPAFADDKPLLLFDGECVFCSGWVQFLLKRDREKRYRFIVAQTPLGEALYRHYGLETRDYETNLLLDRGRAYYKSDATIRMLEGLGMPWALAGVLRIVPRRIADAAYGVVARNRLRIAGRRETCMVPTAEVRERFLG</sequence>
<dbReference type="RefSeq" id="WP_192727898.1">
    <property type="nucleotide sequence ID" value="NZ_BAAAVL010000001.1"/>
</dbReference>
<gene>
    <name evidence="1" type="ORF">H4W29_000945</name>
</gene>
<dbReference type="PANTHER" id="PTHR33639">
    <property type="entry name" value="THIOL-DISULFIDE OXIDOREDUCTASE DCC"/>
    <property type="match status" value="1"/>
</dbReference>